<gene>
    <name evidence="2" type="ORF">FCL54_08375</name>
</gene>
<dbReference type="OrthoDB" id="5244304at2"/>
<dbReference type="Pfam" id="PF14168">
    <property type="entry name" value="YjzC"/>
    <property type="match status" value="1"/>
</dbReference>
<evidence type="ECO:0000256" key="1">
    <source>
        <dbReference type="SAM" id="MobiDB-lite"/>
    </source>
</evidence>
<dbReference type="RefSeq" id="WP_138125279.1">
    <property type="nucleotide sequence ID" value="NZ_SWLG01000005.1"/>
</dbReference>
<dbReference type="Proteomes" id="UP000308230">
    <property type="component" value="Unassembled WGS sequence"/>
</dbReference>
<protein>
    <submittedName>
        <fullName evidence="2">YjzC family protein</fullName>
    </submittedName>
</protein>
<proteinExistence type="predicted"/>
<evidence type="ECO:0000313" key="3">
    <source>
        <dbReference type="Proteomes" id="UP000308230"/>
    </source>
</evidence>
<name>A0A5R9FB95_9BACL</name>
<evidence type="ECO:0000313" key="2">
    <source>
        <dbReference type="EMBL" id="TLS37824.1"/>
    </source>
</evidence>
<feature type="region of interest" description="Disordered" evidence="1">
    <location>
        <begin position="38"/>
        <end position="62"/>
    </location>
</feature>
<feature type="compositionally biased region" description="Basic residues" evidence="1">
    <location>
        <begin position="50"/>
        <end position="62"/>
    </location>
</feature>
<accession>A0A5R9FB95</accession>
<sequence>MGGENRQYNPGQKVPNNGVYIEIGETGSMVQDPQQVELKAGEHFPECSNHNRKWSRKPKPHH</sequence>
<dbReference type="InterPro" id="IPR025549">
    <property type="entry name" value="YjzC"/>
</dbReference>
<reference evidence="2 3" key="1">
    <citation type="submission" date="2019-04" db="EMBL/GenBank/DDBJ databases">
        <title>Bacillus caeni sp. nov., a bacterium isolated from mangrove sediment.</title>
        <authorList>
            <person name="Huang H."/>
            <person name="Mo K."/>
            <person name="Hu Y."/>
        </authorList>
    </citation>
    <scope>NUCLEOTIDE SEQUENCE [LARGE SCALE GENOMIC DNA]</scope>
    <source>
        <strain evidence="2 3">HB172195</strain>
    </source>
</reference>
<comment type="caution">
    <text evidence="2">The sequence shown here is derived from an EMBL/GenBank/DDBJ whole genome shotgun (WGS) entry which is preliminary data.</text>
</comment>
<keyword evidence="3" id="KW-1185">Reference proteome</keyword>
<organism evidence="2 3">
    <name type="scientific">Exobacillus caeni</name>
    <dbReference type="NCBI Taxonomy" id="2574798"/>
    <lineage>
        <taxon>Bacteria</taxon>
        <taxon>Bacillati</taxon>
        <taxon>Bacillota</taxon>
        <taxon>Bacilli</taxon>
        <taxon>Bacillales</taxon>
        <taxon>Guptibacillaceae</taxon>
        <taxon>Exobacillus</taxon>
    </lineage>
</organism>
<dbReference type="AlphaFoldDB" id="A0A5R9FB95"/>
<dbReference type="EMBL" id="SWLG01000005">
    <property type="protein sequence ID" value="TLS37824.1"/>
    <property type="molecule type" value="Genomic_DNA"/>
</dbReference>